<sequence length="234" mass="26507">PDCHLCLANFNLSSLNNQKCSFISPHHATIFYDDWTQHYELINYSEYGTRVDGIIYGNDIDRKLIYIPESSDLVHRVRYLIKTAPKELSSNYETSSVISELCASPPKRLMKMLSKRHEDLSHMTSICDCTSLHFTQNDKTDSFNLITGWEGSAILRHGSIIQFGCYKFIFSLVNHSLPSYPSSTSSSSSTSTWMTMNNSSTQSPHESPVLLTDSLSVVTKDFYKLSKSNNLLVH</sequence>
<dbReference type="Proteomes" id="UP000277204">
    <property type="component" value="Unassembled WGS sequence"/>
</dbReference>
<feature type="non-terminal residue" evidence="2">
    <location>
        <position position="1"/>
    </location>
</feature>
<protein>
    <submittedName>
        <fullName evidence="2">Uncharacterized protein</fullName>
    </submittedName>
</protein>
<accession>A0A183N747</accession>
<dbReference type="InterPro" id="IPR008984">
    <property type="entry name" value="SMAD_FHA_dom_sf"/>
</dbReference>
<dbReference type="PROSITE" id="PS50006">
    <property type="entry name" value="FHA_DOMAIN"/>
    <property type="match status" value="1"/>
</dbReference>
<dbReference type="STRING" id="48269.A0A183N747"/>
<feature type="compositionally biased region" description="Low complexity" evidence="1">
    <location>
        <begin position="183"/>
        <end position="203"/>
    </location>
</feature>
<organism evidence="2 3">
    <name type="scientific">Schistosoma margrebowiei</name>
    <dbReference type="NCBI Taxonomy" id="48269"/>
    <lineage>
        <taxon>Eukaryota</taxon>
        <taxon>Metazoa</taxon>
        <taxon>Spiralia</taxon>
        <taxon>Lophotrochozoa</taxon>
        <taxon>Platyhelminthes</taxon>
        <taxon>Trematoda</taxon>
        <taxon>Digenea</taxon>
        <taxon>Strigeidida</taxon>
        <taxon>Schistosomatoidea</taxon>
        <taxon>Schistosomatidae</taxon>
        <taxon>Schistosoma</taxon>
    </lineage>
</organism>
<dbReference type="SUPFAM" id="SSF49879">
    <property type="entry name" value="SMAD/FHA domain"/>
    <property type="match status" value="1"/>
</dbReference>
<dbReference type="InterPro" id="IPR000253">
    <property type="entry name" value="FHA_dom"/>
</dbReference>
<keyword evidence="3" id="KW-1185">Reference proteome</keyword>
<evidence type="ECO:0000313" key="3">
    <source>
        <dbReference type="Proteomes" id="UP000277204"/>
    </source>
</evidence>
<proteinExistence type="predicted"/>
<reference evidence="2 3" key="1">
    <citation type="submission" date="2018-11" db="EMBL/GenBank/DDBJ databases">
        <authorList>
            <consortium name="Pathogen Informatics"/>
        </authorList>
    </citation>
    <scope>NUCLEOTIDE SEQUENCE [LARGE SCALE GENOMIC DNA]</scope>
    <source>
        <strain evidence="2 3">Zambia</strain>
    </source>
</reference>
<feature type="region of interest" description="Disordered" evidence="1">
    <location>
        <begin position="183"/>
        <end position="207"/>
    </location>
</feature>
<gene>
    <name evidence="2" type="ORF">SMRZ_LOCUS24122</name>
</gene>
<dbReference type="AlphaFoldDB" id="A0A183N747"/>
<evidence type="ECO:0000313" key="2">
    <source>
        <dbReference type="EMBL" id="VDP50003.1"/>
    </source>
</evidence>
<evidence type="ECO:0000256" key="1">
    <source>
        <dbReference type="SAM" id="MobiDB-lite"/>
    </source>
</evidence>
<name>A0A183N747_9TREM</name>
<dbReference type="EMBL" id="UZAI01020166">
    <property type="protein sequence ID" value="VDP50003.1"/>
    <property type="molecule type" value="Genomic_DNA"/>
</dbReference>